<accession>A0A7I7XL93</accession>
<evidence type="ECO:0008006" key="4">
    <source>
        <dbReference type="Google" id="ProtNLM"/>
    </source>
</evidence>
<keyword evidence="1" id="KW-0472">Membrane</keyword>
<evidence type="ECO:0000256" key="1">
    <source>
        <dbReference type="SAM" id="Phobius"/>
    </source>
</evidence>
<proteinExistence type="predicted"/>
<evidence type="ECO:0000313" key="2">
    <source>
        <dbReference type="EMBL" id="BBZ29994.1"/>
    </source>
</evidence>
<feature type="transmembrane region" description="Helical" evidence="1">
    <location>
        <begin position="100"/>
        <end position="121"/>
    </location>
</feature>
<evidence type="ECO:0000313" key="3">
    <source>
        <dbReference type="Proteomes" id="UP000466517"/>
    </source>
</evidence>
<keyword evidence="1" id="KW-1133">Transmembrane helix</keyword>
<organism evidence="2 3">
    <name type="scientific">Mycolicibacterium madagascariense</name>
    <dbReference type="NCBI Taxonomy" id="212765"/>
    <lineage>
        <taxon>Bacteria</taxon>
        <taxon>Bacillati</taxon>
        <taxon>Actinomycetota</taxon>
        <taxon>Actinomycetes</taxon>
        <taxon>Mycobacteriales</taxon>
        <taxon>Mycobacteriaceae</taxon>
        <taxon>Mycolicibacterium</taxon>
    </lineage>
</organism>
<name>A0A7I7XL93_9MYCO</name>
<feature type="transmembrane region" description="Helical" evidence="1">
    <location>
        <begin position="37"/>
        <end position="57"/>
    </location>
</feature>
<gene>
    <name evidence="2" type="ORF">MMAD_42890</name>
</gene>
<dbReference type="Proteomes" id="UP000466517">
    <property type="component" value="Chromosome"/>
</dbReference>
<sequence>MRPAPAHRVFEKSTEKGSFMTATTVAATATRDGFLRFAMRLDAVITGVMGVAGLAAAPRIAELSGTTPALEYAVGAFFVVYGIAVYALSRLAHVRVPGVAVVVGNVVFTIGSVAVVLAGTWPLTTTGLVLTLGGGVYTLVMADLQYVGLRRLRS</sequence>
<dbReference type="AlphaFoldDB" id="A0A7I7XL93"/>
<dbReference type="EMBL" id="AP022610">
    <property type="protein sequence ID" value="BBZ29994.1"/>
    <property type="molecule type" value="Genomic_DNA"/>
</dbReference>
<keyword evidence="1" id="KW-0812">Transmembrane</keyword>
<keyword evidence="3" id="KW-1185">Reference proteome</keyword>
<reference evidence="2 3" key="1">
    <citation type="journal article" date="2019" name="Emerg. Microbes Infect.">
        <title>Comprehensive subspecies identification of 175 nontuberculous mycobacteria species based on 7547 genomic profiles.</title>
        <authorList>
            <person name="Matsumoto Y."/>
            <person name="Kinjo T."/>
            <person name="Motooka D."/>
            <person name="Nabeya D."/>
            <person name="Jung N."/>
            <person name="Uechi K."/>
            <person name="Horii T."/>
            <person name="Iida T."/>
            <person name="Fujita J."/>
            <person name="Nakamura S."/>
        </authorList>
    </citation>
    <scope>NUCLEOTIDE SEQUENCE [LARGE SCALE GENOMIC DNA]</scope>
    <source>
        <strain evidence="2 3">JCM 13574</strain>
    </source>
</reference>
<feature type="transmembrane region" description="Helical" evidence="1">
    <location>
        <begin position="127"/>
        <end position="149"/>
    </location>
</feature>
<protein>
    <recommendedName>
        <fullName evidence="4">Integral membrane protein</fullName>
    </recommendedName>
</protein>
<dbReference type="KEGG" id="mmag:MMAD_42890"/>
<feature type="transmembrane region" description="Helical" evidence="1">
    <location>
        <begin position="69"/>
        <end position="88"/>
    </location>
</feature>